<evidence type="ECO:0000256" key="4">
    <source>
        <dbReference type="PROSITE-ProRule" id="PRU00335"/>
    </source>
</evidence>
<evidence type="ECO:0000256" key="3">
    <source>
        <dbReference type="ARBA" id="ARBA00023163"/>
    </source>
</evidence>
<dbReference type="AlphaFoldDB" id="A0A8H9M5H8"/>
<proteinExistence type="predicted"/>
<dbReference type="GO" id="GO:0000976">
    <property type="term" value="F:transcription cis-regulatory region binding"/>
    <property type="evidence" value="ECO:0007669"/>
    <property type="project" value="TreeGrafter"/>
</dbReference>
<dbReference type="Gene3D" id="1.10.357.10">
    <property type="entry name" value="Tetracycline Repressor, domain 2"/>
    <property type="match status" value="1"/>
</dbReference>
<keyword evidence="1" id="KW-0805">Transcription regulation</keyword>
<dbReference type="GO" id="GO:0003700">
    <property type="term" value="F:DNA-binding transcription factor activity"/>
    <property type="evidence" value="ECO:0007669"/>
    <property type="project" value="TreeGrafter"/>
</dbReference>
<dbReference type="InterPro" id="IPR001647">
    <property type="entry name" value="HTH_TetR"/>
</dbReference>
<dbReference type="Pfam" id="PF00440">
    <property type="entry name" value="TetR_N"/>
    <property type="match status" value="1"/>
</dbReference>
<dbReference type="PROSITE" id="PS50977">
    <property type="entry name" value="HTH_TETR_2"/>
    <property type="match status" value="1"/>
</dbReference>
<name>A0A8H9M5H8_9BURK</name>
<evidence type="ECO:0000313" key="7">
    <source>
        <dbReference type="Proteomes" id="UP000608923"/>
    </source>
</evidence>
<dbReference type="PANTHER" id="PTHR30055">
    <property type="entry name" value="HTH-TYPE TRANSCRIPTIONAL REGULATOR RUTR"/>
    <property type="match status" value="1"/>
</dbReference>
<dbReference type="InterPro" id="IPR050109">
    <property type="entry name" value="HTH-type_TetR-like_transc_reg"/>
</dbReference>
<feature type="domain" description="HTH tetR-type" evidence="5">
    <location>
        <begin position="13"/>
        <end position="73"/>
    </location>
</feature>
<dbReference type="RefSeq" id="WP_189393063.1">
    <property type="nucleotide sequence ID" value="NZ_BMZN01000004.1"/>
</dbReference>
<feature type="DNA-binding region" description="H-T-H motif" evidence="4">
    <location>
        <begin position="36"/>
        <end position="55"/>
    </location>
</feature>
<evidence type="ECO:0000256" key="1">
    <source>
        <dbReference type="ARBA" id="ARBA00023015"/>
    </source>
</evidence>
<sequence length="182" mass="19682">MSRGRGRPAGGTGLTLKDILTAGLALLDEGGEQGLSMRALASRLGVTPMSLYNHVPDRAGLLRALSDRVYAQVLDGVDQEQDRQAELRMILLRYHQAVCRHPNLTLAIFAVPEALAGVTREITDRLRLLLASITPEAELWLTILVDHVHGCGLPVSATADGQSLEGLYQQALDKLLTCLSVH</sequence>
<evidence type="ECO:0000256" key="2">
    <source>
        <dbReference type="ARBA" id="ARBA00023125"/>
    </source>
</evidence>
<comment type="caution">
    <text evidence="6">The sequence shown here is derived from an EMBL/GenBank/DDBJ whole genome shotgun (WGS) entry which is preliminary data.</text>
</comment>
<organism evidence="6 7">
    <name type="scientific">Alcaligenes pakistanensis</name>
    <dbReference type="NCBI Taxonomy" id="1482717"/>
    <lineage>
        <taxon>Bacteria</taxon>
        <taxon>Pseudomonadati</taxon>
        <taxon>Pseudomonadota</taxon>
        <taxon>Betaproteobacteria</taxon>
        <taxon>Burkholderiales</taxon>
        <taxon>Alcaligenaceae</taxon>
        <taxon>Alcaligenes</taxon>
    </lineage>
</organism>
<dbReference type="Proteomes" id="UP000608923">
    <property type="component" value="Unassembled WGS sequence"/>
</dbReference>
<keyword evidence="2 4" id="KW-0238">DNA-binding</keyword>
<evidence type="ECO:0000313" key="6">
    <source>
        <dbReference type="EMBL" id="GHC53143.1"/>
    </source>
</evidence>
<dbReference type="EMBL" id="BMZN01000004">
    <property type="protein sequence ID" value="GHC53143.1"/>
    <property type="molecule type" value="Genomic_DNA"/>
</dbReference>
<reference evidence="7" key="1">
    <citation type="journal article" date="2019" name="Int. J. Syst. Evol. Microbiol.">
        <title>The Global Catalogue of Microorganisms (GCM) 10K type strain sequencing project: providing services to taxonomists for standard genome sequencing and annotation.</title>
        <authorList>
            <consortium name="The Broad Institute Genomics Platform"/>
            <consortium name="The Broad Institute Genome Sequencing Center for Infectious Disease"/>
            <person name="Wu L."/>
            <person name="Ma J."/>
        </authorList>
    </citation>
    <scope>NUCLEOTIDE SEQUENCE [LARGE SCALE GENOMIC DNA]</scope>
    <source>
        <strain evidence="7">KCTC 42083</strain>
    </source>
</reference>
<dbReference type="PANTHER" id="PTHR30055:SF234">
    <property type="entry name" value="HTH-TYPE TRANSCRIPTIONAL REGULATOR BETI"/>
    <property type="match status" value="1"/>
</dbReference>
<protein>
    <recommendedName>
        <fullName evidence="5">HTH tetR-type domain-containing protein</fullName>
    </recommendedName>
</protein>
<dbReference type="InterPro" id="IPR009057">
    <property type="entry name" value="Homeodomain-like_sf"/>
</dbReference>
<evidence type="ECO:0000259" key="5">
    <source>
        <dbReference type="PROSITE" id="PS50977"/>
    </source>
</evidence>
<keyword evidence="3" id="KW-0804">Transcription</keyword>
<dbReference type="SUPFAM" id="SSF46689">
    <property type="entry name" value="Homeodomain-like"/>
    <property type="match status" value="1"/>
</dbReference>
<keyword evidence="7" id="KW-1185">Reference proteome</keyword>
<accession>A0A8H9M5H8</accession>
<gene>
    <name evidence="6" type="ORF">GCM10010096_26730</name>
</gene>